<dbReference type="Proteomes" id="UP001295423">
    <property type="component" value="Unassembled WGS sequence"/>
</dbReference>
<feature type="compositionally biased region" description="Basic residues" evidence="1">
    <location>
        <begin position="35"/>
        <end position="48"/>
    </location>
</feature>
<feature type="compositionally biased region" description="Basic and acidic residues" evidence="1">
    <location>
        <begin position="1"/>
        <end position="10"/>
    </location>
</feature>
<proteinExistence type="predicted"/>
<dbReference type="EMBL" id="CAKOGP040002114">
    <property type="protein sequence ID" value="CAJ1962711.1"/>
    <property type="molecule type" value="Genomic_DNA"/>
</dbReference>
<keyword evidence="3" id="KW-1185">Reference proteome</keyword>
<sequence length="590" mass="66307">MASVSERLKAFESVNGNTKEANGDSHSSNNPTRMARSRRTSPKPKPKPKSTLAGTYSSRRRTRSKDNRIDLSDDEMDIDPKQRSQQQQQQQQQDEENHELHSEATKPSSLAAKDMVDLDLVAQSISTGKLQAESSSSSSSSLPLTKDEQKRKAEQDAKERADAGTTKDATNSGKTGKTDQTHQHSKWAMIRRIWKDPLAEEKKRQEAFMLQQLKETDSTFSEEEYQNYKQTQDMFISTKKEEAESVRTEKERQRSEKDAKMRLPLWEKIVQTTLMVFVSSVEAEKRQQEHIVMTHLRAMDSSVDEDDIRRQKEAQELFIDMKRREVERQRFLEMEEVEKQRREAILAENMRLPDGLQSENASLMIQNSIIEQGAKIQEALRSSLFLAMNAPASGEEGERGEGGEAAAAAAAIPPPIPLHIQKQIQQAILLQQANDNPDIEIDEEALRHSREIQESLIFYAQKNQRSSWLESYMPKRSSIPEEVSFNDDDGASVGSRVSWLSGGFGGGSVSRPSWRTSFSKPAAGKVEASSSSSLSVSSSKVGKNSHGKNGNNWNLRSSMNTNNPKVGRDDWAETNLHLAGHAEESENSDV</sequence>
<feature type="compositionally biased region" description="Polar residues" evidence="1">
    <location>
        <begin position="553"/>
        <end position="564"/>
    </location>
</feature>
<evidence type="ECO:0000256" key="1">
    <source>
        <dbReference type="SAM" id="MobiDB-lite"/>
    </source>
</evidence>
<reference evidence="2" key="1">
    <citation type="submission" date="2023-08" db="EMBL/GenBank/DDBJ databases">
        <authorList>
            <person name="Audoor S."/>
            <person name="Bilcke G."/>
        </authorList>
    </citation>
    <scope>NUCLEOTIDE SEQUENCE</scope>
</reference>
<feature type="compositionally biased region" description="Low complexity" evidence="1">
    <location>
        <begin position="525"/>
        <end position="552"/>
    </location>
</feature>
<feature type="compositionally biased region" description="Polar residues" evidence="1">
    <location>
        <begin position="14"/>
        <end position="32"/>
    </location>
</feature>
<evidence type="ECO:0000313" key="3">
    <source>
        <dbReference type="Proteomes" id="UP001295423"/>
    </source>
</evidence>
<evidence type="ECO:0000313" key="2">
    <source>
        <dbReference type="EMBL" id="CAJ1962711.1"/>
    </source>
</evidence>
<feature type="region of interest" description="Disordered" evidence="1">
    <location>
        <begin position="128"/>
        <end position="184"/>
    </location>
</feature>
<dbReference type="AlphaFoldDB" id="A0AAD2G601"/>
<comment type="caution">
    <text evidence="2">The sequence shown here is derived from an EMBL/GenBank/DDBJ whole genome shotgun (WGS) entry which is preliminary data.</text>
</comment>
<feature type="region of interest" description="Disordered" evidence="1">
    <location>
        <begin position="525"/>
        <end position="590"/>
    </location>
</feature>
<name>A0AAD2G601_9STRA</name>
<feature type="compositionally biased region" description="Basic and acidic residues" evidence="1">
    <location>
        <begin position="145"/>
        <end position="162"/>
    </location>
</feature>
<feature type="region of interest" description="Disordered" evidence="1">
    <location>
        <begin position="1"/>
        <end position="115"/>
    </location>
</feature>
<gene>
    <name evidence="2" type="ORF">CYCCA115_LOCUS19818</name>
</gene>
<protein>
    <submittedName>
        <fullName evidence="2">Uncharacterized protein</fullName>
    </submittedName>
</protein>
<organism evidence="2 3">
    <name type="scientific">Cylindrotheca closterium</name>
    <dbReference type="NCBI Taxonomy" id="2856"/>
    <lineage>
        <taxon>Eukaryota</taxon>
        <taxon>Sar</taxon>
        <taxon>Stramenopiles</taxon>
        <taxon>Ochrophyta</taxon>
        <taxon>Bacillariophyta</taxon>
        <taxon>Bacillariophyceae</taxon>
        <taxon>Bacillariophycidae</taxon>
        <taxon>Bacillariales</taxon>
        <taxon>Bacillariaceae</taxon>
        <taxon>Cylindrotheca</taxon>
    </lineage>
</organism>
<accession>A0AAD2G601</accession>